<name>A0A8S3YC31_9EUPU</name>
<dbReference type="InterPro" id="IPR027986">
    <property type="entry name" value="TCAIM"/>
</dbReference>
<proteinExistence type="predicted"/>
<evidence type="ECO:0000259" key="1">
    <source>
        <dbReference type="Pfam" id="PF14687"/>
    </source>
</evidence>
<evidence type="ECO:0000313" key="4">
    <source>
        <dbReference type="Proteomes" id="UP000678393"/>
    </source>
</evidence>
<reference evidence="3" key="1">
    <citation type="submission" date="2021-04" db="EMBL/GenBank/DDBJ databases">
        <authorList>
            <consortium name="Molecular Ecology Group"/>
        </authorList>
    </citation>
    <scope>NUCLEOTIDE SEQUENCE</scope>
</reference>
<accession>A0A8S3YC31</accession>
<dbReference type="InterPro" id="IPR027989">
    <property type="entry name" value="DUF4461"/>
</dbReference>
<evidence type="ECO:0000313" key="3">
    <source>
        <dbReference type="EMBL" id="CAG5114783.1"/>
    </source>
</evidence>
<evidence type="ECO:0000259" key="2">
    <source>
        <dbReference type="Pfam" id="PF14688"/>
    </source>
</evidence>
<evidence type="ECO:0008006" key="5">
    <source>
        <dbReference type="Google" id="ProtNLM"/>
    </source>
</evidence>
<sequence>MFKSLKVTWCRRLLYNTSLCPVFKSTRHFTARDASAALKPFYFIVHPDLFGQHPAERAVNENSLKLLNEYLTGHASDGKNEAKEIVFYIRSQDNSEPALKQVKIYLTTSNLRETVMDILTSSGLPSSHVPQTKCSIYGTNRPIVWHPSYYAATGRPNPQGSHHASRPAAVSLRSWLQMNIERSRKYEKSVKFIQDDVARLLKKLQMDLGVEDIRFDSVWGCHHFRGCLTSFDRLFDNHPEFLQLILKGRTLVFSNSTGVSKLGEIILSSEDVPQTWITLLQSVKAYDAVLDRLPKMESKLSSLLNSICVVRQRKQHCHVMAGEYELLLNKLLNSLRRCQDHVIHTFKNKDLSTLQLVVEGESSPMMLSSHGQFLIPASVPGTLAVDFVHENIHEALGILQRITRFLDEEEESKKKAIEVLGLYQLNKDESVTPEQMISCCSRISEQHWGLSVSLENSKLRVSHYYSVMEDGQICIPWDWVGDDG</sequence>
<dbReference type="AlphaFoldDB" id="A0A8S3YC31"/>
<gene>
    <name evidence="3" type="ORF">CUNI_LOCUS341</name>
</gene>
<dbReference type="PANTHER" id="PTHR31596">
    <property type="entry name" value="T-CELL ACTIVATION INHIBITOR, MITOCHONDRIAL"/>
    <property type="match status" value="1"/>
</dbReference>
<dbReference type="OrthoDB" id="4238at2759"/>
<feature type="domain" description="DUF4460" evidence="1">
    <location>
        <begin position="27"/>
        <end position="122"/>
    </location>
</feature>
<dbReference type="EMBL" id="CAJHNH020000036">
    <property type="protein sequence ID" value="CAG5114783.1"/>
    <property type="molecule type" value="Genomic_DNA"/>
</dbReference>
<dbReference type="Pfam" id="PF14688">
    <property type="entry name" value="DUF4461"/>
    <property type="match status" value="1"/>
</dbReference>
<organism evidence="3 4">
    <name type="scientific">Candidula unifasciata</name>
    <dbReference type="NCBI Taxonomy" id="100452"/>
    <lineage>
        <taxon>Eukaryota</taxon>
        <taxon>Metazoa</taxon>
        <taxon>Spiralia</taxon>
        <taxon>Lophotrochozoa</taxon>
        <taxon>Mollusca</taxon>
        <taxon>Gastropoda</taxon>
        <taxon>Heterobranchia</taxon>
        <taxon>Euthyneura</taxon>
        <taxon>Panpulmonata</taxon>
        <taxon>Eupulmonata</taxon>
        <taxon>Stylommatophora</taxon>
        <taxon>Helicina</taxon>
        <taxon>Helicoidea</taxon>
        <taxon>Geomitridae</taxon>
        <taxon>Candidula</taxon>
    </lineage>
</organism>
<comment type="caution">
    <text evidence="3">The sequence shown here is derived from an EMBL/GenBank/DDBJ whole genome shotgun (WGS) entry which is preliminary data.</text>
</comment>
<keyword evidence="4" id="KW-1185">Reference proteome</keyword>
<protein>
    <recommendedName>
        <fullName evidence="5">T-cell activation inhibitor, mitochondrial</fullName>
    </recommendedName>
</protein>
<dbReference type="Proteomes" id="UP000678393">
    <property type="component" value="Unassembled WGS sequence"/>
</dbReference>
<feature type="domain" description="DUF4461" evidence="2">
    <location>
        <begin position="171"/>
        <end position="479"/>
    </location>
</feature>
<dbReference type="InterPro" id="IPR028031">
    <property type="entry name" value="DUF4460"/>
</dbReference>
<dbReference type="GO" id="GO:0005739">
    <property type="term" value="C:mitochondrion"/>
    <property type="evidence" value="ECO:0007669"/>
    <property type="project" value="TreeGrafter"/>
</dbReference>
<dbReference type="Pfam" id="PF14687">
    <property type="entry name" value="DUF4460"/>
    <property type="match status" value="1"/>
</dbReference>
<dbReference type="PANTHER" id="PTHR31596:SF1">
    <property type="entry name" value="T-CELL ACTIVATION INHIBITOR, MITOCHONDRIAL"/>
    <property type="match status" value="1"/>
</dbReference>